<dbReference type="EMBL" id="VDMB01000012">
    <property type="protein sequence ID" value="TYT74316.1"/>
    <property type="molecule type" value="Genomic_DNA"/>
</dbReference>
<dbReference type="AlphaFoldDB" id="A0A5S5MF02"/>
<dbReference type="Proteomes" id="UP000321899">
    <property type="component" value="Unassembled WGS sequence"/>
</dbReference>
<protein>
    <submittedName>
        <fullName evidence="2">DUF3987 domain-containing protein</fullName>
    </submittedName>
</protein>
<reference evidence="2 3" key="1">
    <citation type="submission" date="2019-06" db="EMBL/GenBank/DDBJ databases">
        <title>Desulfobotulus mexicanus sp. nov., a novel sulfate-reducing bacterium isolated from the sediment of an alkaline crater lake in Mexico.</title>
        <authorList>
            <person name="Hirschler-Rea A."/>
        </authorList>
    </citation>
    <scope>NUCLEOTIDE SEQUENCE [LARGE SCALE GENOMIC DNA]</scope>
    <source>
        <strain evidence="2 3">PAR22N</strain>
    </source>
</reference>
<gene>
    <name evidence="2" type="ORF">FIM25_10160</name>
</gene>
<name>A0A5S5MF02_9BACT</name>
<evidence type="ECO:0000313" key="3">
    <source>
        <dbReference type="Proteomes" id="UP000321899"/>
    </source>
</evidence>
<dbReference type="InterPro" id="IPR027417">
    <property type="entry name" value="P-loop_NTPase"/>
</dbReference>
<comment type="caution">
    <text evidence="2">The sequence shown here is derived from an EMBL/GenBank/DDBJ whole genome shotgun (WGS) entry which is preliminary data.</text>
</comment>
<evidence type="ECO:0000256" key="1">
    <source>
        <dbReference type="SAM" id="MobiDB-lite"/>
    </source>
</evidence>
<evidence type="ECO:0000313" key="2">
    <source>
        <dbReference type="EMBL" id="TYT74316.1"/>
    </source>
</evidence>
<dbReference type="OrthoDB" id="784829at2"/>
<dbReference type="RefSeq" id="WP_139448892.1">
    <property type="nucleotide sequence ID" value="NZ_VDMB01000012.1"/>
</dbReference>
<proteinExistence type="predicted"/>
<keyword evidence="3" id="KW-1185">Reference proteome</keyword>
<dbReference type="SUPFAM" id="SSF52540">
    <property type="entry name" value="P-loop containing nucleoside triphosphate hydrolases"/>
    <property type="match status" value="1"/>
</dbReference>
<sequence>MEAVEDVFPFRSLLYNSHSATRENPKARFLIPFEKPVSPEIWLMVQKILNKKIRSTGLIPDGANERLSQIFFLPNRGPGVYESMPFDGPLFDPETHWQAELAEERAILAEELAEERKRKKARDLKIRERISNGSGKTAQDAFNEEYPDSGQLWERYGATRQRGSDRLLSPHSESGAAAITINGNKWFSHHGSDAERGIGQQGKDGGCFGDSWDLYIFFEHGNDRSKALRHFGDNTINDETGNSLNKDQRLAYLKGNNRSGTPDQEQPKSTAKPFEVEPETFDYDSLITEGAEEEYDLPDQPKELLHLPGGLHLIKEYVYRTMQYPSEEMAAMTAFAILGSLAQKNMYIDSQQGLAFGEFHLFLAPSGVGKEGVAKAFRRLHGDGYAKVRDSGGDVNILRSKLLGGTGKTAQGIHRALEENNSCVLISDEFGMWLEQAGQSNSHEAGALKYLQEIYGRPFGPHHPGLTAGKDNQYEDVHDPRITLVCTSTPERTVKAFNIQDGANGAYNRLVIFIQNEQPEKVYRGRIYKPSNDLVEFISFVMQMKPQNGKIRFDETKAFDKYEEMDRAFMEPAKRRDPVLGGRLAEQAIRMAGLFALSEKRFEISPDDIEKAFKIRLGLHHRAAALLKAEGNMEGHHKTHLAHKHIISILKKKPNIYRSQLAASSKPLRALWPTMAPREHDEVIKRLCLEGICTTKQGGKGGMILFSCIYSS</sequence>
<feature type="compositionally biased region" description="Polar residues" evidence="1">
    <location>
        <begin position="256"/>
        <end position="269"/>
    </location>
</feature>
<feature type="region of interest" description="Disordered" evidence="1">
    <location>
        <begin position="254"/>
        <end position="275"/>
    </location>
</feature>
<organism evidence="2 3">
    <name type="scientific">Desulfobotulus mexicanus</name>
    <dbReference type="NCBI Taxonomy" id="2586642"/>
    <lineage>
        <taxon>Bacteria</taxon>
        <taxon>Pseudomonadati</taxon>
        <taxon>Thermodesulfobacteriota</taxon>
        <taxon>Desulfobacteria</taxon>
        <taxon>Desulfobacterales</taxon>
        <taxon>Desulfobacteraceae</taxon>
        <taxon>Desulfobotulus</taxon>
    </lineage>
</organism>
<accession>A0A5S5MF02</accession>